<dbReference type="InterPro" id="IPR009000">
    <property type="entry name" value="Transl_B-barrel_sf"/>
</dbReference>
<evidence type="ECO:0000313" key="6">
    <source>
        <dbReference type="Proteomes" id="UP000000689"/>
    </source>
</evidence>
<feature type="domain" description="Tr-type G" evidence="4">
    <location>
        <begin position="316"/>
        <end position="515"/>
    </location>
</feature>
<dbReference type="RefSeq" id="XP_003670606.1">
    <property type="nucleotide sequence ID" value="XM_003670558.1"/>
</dbReference>
<dbReference type="Proteomes" id="UP000000689">
    <property type="component" value="Chromosome 6"/>
</dbReference>
<dbReference type="Gene3D" id="3.40.50.300">
    <property type="entry name" value="P-loop containing nucleotide triphosphate hydrolases"/>
    <property type="match status" value="1"/>
</dbReference>
<accession>G0WC52</accession>
<gene>
    <name evidence="5" type="primary">NDAI0F00440</name>
    <name evidence="5" type="ordered locus">NDAI_0F00440</name>
</gene>
<organism evidence="5 6">
    <name type="scientific">Naumovozyma dairenensis (strain ATCC 10597 / BCRC 20456 / CBS 421 / NBRC 0211 / NRRL Y-12639)</name>
    <name type="common">Saccharomyces dairenensis</name>
    <dbReference type="NCBI Taxonomy" id="1071378"/>
    <lineage>
        <taxon>Eukaryota</taxon>
        <taxon>Fungi</taxon>
        <taxon>Dikarya</taxon>
        <taxon>Ascomycota</taxon>
        <taxon>Saccharomycotina</taxon>
        <taxon>Saccharomycetes</taxon>
        <taxon>Saccharomycetales</taxon>
        <taxon>Saccharomycetaceae</taxon>
        <taxon>Naumovozyma</taxon>
    </lineage>
</organism>
<feature type="region of interest" description="Disordered" evidence="3">
    <location>
        <begin position="121"/>
        <end position="144"/>
    </location>
</feature>
<evidence type="ECO:0000256" key="2">
    <source>
        <dbReference type="ARBA" id="ARBA00023134"/>
    </source>
</evidence>
<feature type="compositionally biased region" description="Polar residues" evidence="3">
    <location>
        <begin position="48"/>
        <end position="72"/>
    </location>
</feature>
<dbReference type="OMA" id="NTEIANH"/>
<dbReference type="GO" id="GO:0005525">
    <property type="term" value="F:GTP binding"/>
    <property type="evidence" value="ECO:0007669"/>
    <property type="project" value="UniProtKB-KW"/>
</dbReference>
<dbReference type="SUPFAM" id="SSF50447">
    <property type="entry name" value="Translation proteins"/>
    <property type="match status" value="1"/>
</dbReference>
<feature type="region of interest" description="Disordered" evidence="3">
    <location>
        <begin position="12"/>
        <end position="36"/>
    </location>
</feature>
<dbReference type="EMBL" id="HE580272">
    <property type="protein sequence ID" value="CCD25363.1"/>
    <property type="molecule type" value="Genomic_DNA"/>
</dbReference>
<proteinExistence type="predicted"/>
<dbReference type="OrthoDB" id="8300160at2759"/>
<feature type="region of interest" description="Disordered" evidence="3">
    <location>
        <begin position="48"/>
        <end position="109"/>
    </location>
</feature>
<dbReference type="Gene3D" id="2.40.30.10">
    <property type="entry name" value="Translation factors"/>
    <property type="match status" value="1"/>
</dbReference>
<evidence type="ECO:0000313" key="5">
    <source>
        <dbReference type="EMBL" id="CCD25363.1"/>
    </source>
</evidence>
<dbReference type="SUPFAM" id="SSF52540">
    <property type="entry name" value="P-loop containing nucleoside triphosphate hydrolases"/>
    <property type="match status" value="1"/>
</dbReference>
<evidence type="ECO:0000256" key="3">
    <source>
        <dbReference type="SAM" id="MobiDB-lite"/>
    </source>
</evidence>
<evidence type="ECO:0000259" key="4">
    <source>
        <dbReference type="Pfam" id="PF00009"/>
    </source>
</evidence>
<dbReference type="STRING" id="1071378.G0WC52"/>
<name>G0WC52_NAUDC</name>
<sequence length="780" mass="88215">MSLLEQLAKKRAAKNLASSNNNSSISANNADGEDTNNKLISRLSQLRKNYKASSNEQSSNSTLQPSHSSAPTLLQRMKARQNTREASPDPYVPSSLPTTSSPSSASSSTSSLSLKLSVLRKNAQHNQHASSSSNEGIIKKPISNENKIAKTNKDKVMKENKSLKQQDLWNTINKIQKNLLISTANNQTELNLSPSEQYQHITKLLLSDAKQKGNNGIHLEKEYQKLFTVYYPTKVMENHTQPILNFQNPSPDDIIINAQLKAFGEMEKNVSNLKINAKEEDEPPSEFSKSFYKPTLPTSPLNIQTYISENLNIKNPFLNVILLGHSKSGKSTILGRLLKDLKLLSIEEIRSTKFQLERQQEKNPNSLYLAKIGETKLSKDKHYRQIKHENDTFNIFDIPIFRQSRKNNNFQSLIATINQCSVAILTIDCNTDQFESNFNIDGELIQLIYLLKFSARKLNKIVILLNKMDSIDWYHDRFIEIKTELSLFFKDLNLCDDPDNEIVWIPTSGLYGQGIVDRNAGRRSKEWWSNEPTLFGKLKQWTLPETSRTIEIETKKILNSPFIFHIENASKINSRSEKLKQDECFVTGHVHSGSIQIGESMTIFPSKISVTIESITCLDTLTRQSQGKSGRKSKIAVADDYVILRVSKLFDFQNDVNVGDFATSIEFSLENLCQISSTFQVRLTIFPNIEKERLAIGSSFVLIRGNGGENSTYKVRVSKILSLSSNTYQNTTIGFDVELESESPIPMISVKDNGSDFTCFNEFILEQNERIYGLGSFILR</sequence>
<reference evidence="5 6" key="1">
    <citation type="journal article" date="2011" name="Proc. Natl. Acad. Sci. U.S.A.">
        <title>Evolutionary erosion of yeast sex chromosomes by mating-type switching accidents.</title>
        <authorList>
            <person name="Gordon J.L."/>
            <person name="Armisen D."/>
            <person name="Proux-Wera E."/>
            <person name="Oheigeartaigh S.S."/>
            <person name="Byrne K.P."/>
            <person name="Wolfe K.H."/>
        </authorList>
    </citation>
    <scope>NUCLEOTIDE SEQUENCE [LARGE SCALE GENOMIC DNA]</scope>
    <source>
        <strain evidence="6">ATCC 10597 / BCRC 20456 / CBS 421 / NBRC 0211 / NRRL Y-12639</strain>
    </source>
</reference>
<protein>
    <recommendedName>
        <fullName evidence="4">Tr-type G domain-containing protein</fullName>
    </recommendedName>
</protein>
<feature type="compositionally biased region" description="Low complexity" evidence="3">
    <location>
        <begin position="14"/>
        <end position="30"/>
    </location>
</feature>
<keyword evidence="6" id="KW-1185">Reference proteome</keyword>
<dbReference type="HOGENOM" id="CLU_007265_3_4_1"/>
<feature type="compositionally biased region" description="Polar residues" evidence="3">
    <location>
        <begin position="124"/>
        <end position="135"/>
    </location>
</feature>
<dbReference type="Pfam" id="PF00009">
    <property type="entry name" value="GTP_EFTU"/>
    <property type="match status" value="1"/>
</dbReference>
<feature type="compositionally biased region" description="Low complexity" evidence="3">
    <location>
        <begin position="93"/>
        <end position="109"/>
    </location>
</feature>
<dbReference type="KEGG" id="ndi:NDAI_0F00440"/>
<dbReference type="InterPro" id="IPR027417">
    <property type="entry name" value="P-loop_NTPase"/>
</dbReference>
<dbReference type="PANTHER" id="PTHR23115">
    <property type="entry name" value="TRANSLATION FACTOR"/>
    <property type="match status" value="1"/>
</dbReference>
<dbReference type="GO" id="GO:0003924">
    <property type="term" value="F:GTPase activity"/>
    <property type="evidence" value="ECO:0007669"/>
    <property type="project" value="InterPro"/>
</dbReference>
<dbReference type="InterPro" id="IPR000795">
    <property type="entry name" value="T_Tr_GTP-bd_dom"/>
</dbReference>
<keyword evidence="1" id="KW-0547">Nucleotide-binding</keyword>
<keyword evidence="2" id="KW-0342">GTP-binding</keyword>
<dbReference type="eggNOG" id="KOG0458">
    <property type="taxonomic scope" value="Eukaryota"/>
</dbReference>
<dbReference type="GeneID" id="11497150"/>
<evidence type="ECO:0000256" key="1">
    <source>
        <dbReference type="ARBA" id="ARBA00022741"/>
    </source>
</evidence>
<dbReference type="InterPro" id="IPR050100">
    <property type="entry name" value="TRAFAC_GTPase_members"/>
</dbReference>
<dbReference type="AlphaFoldDB" id="G0WC52"/>